<evidence type="ECO:0000256" key="3">
    <source>
        <dbReference type="ARBA" id="ARBA00022771"/>
    </source>
</evidence>
<dbReference type="PANTHER" id="PTHR24409:SF434">
    <property type="entry name" value="FI01124P-RELATED"/>
    <property type="match status" value="1"/>
</dbReference>
<evidence type="ECO:0000256" key="6">
    <source>
        <dbReference type="SAM" id="MobiDB-lite"/>
    </source>
</evidence>
<gene>
    <name evidence="8" type="ORF">TCAL_14589</name>
</gene>
<feature type="compositionally biased region" description="Basic residues" evidence="6">
    <location>
        <begin position="351"/>
        <end position="360"/>
    </location>
</feature>
<evidence type="ECO:0000256" key="5">
    <source>
        <dbReference type="PROSITE-ProRule" id="PRU00042"/>
    </source>
</evidence>
<dbReference type="SMART" id="SM00355">
    <property type="entry name" value="ZnF_C2H2"/>
    <property type="match status" value="4"/>
</dbReference>
<dbReference type="EMBL" id="VCGU01000005">
    <property type="protein sequence ID" value="TRY74896.1"/>
    <property type="molecule type" value="Genomic_DNA"/>
</dbReference>
<dbReference type="AlphaFoldDB" id="A0A553PB34"/>
<evidence type="ECO:0000256" key="4">
    <source>
        <dbReference type="ARBA" id="ARBA00022833"/>
    </source>
</evidence>
<dbReference type="PANTHER" id="PTHR24409">
    <property type="entry name" value="ZINC FINGER PROTEIN 142"/>
    <property type="match status" value="1"/>
</dbReference>
<feature type="compositionally biased region" description="Basic and acidic residues" evidence="6">
    <location>
        <begin position="146"/>
        <end position="161"/>
    </location>
</feature>
<dbReference type="STRING" id="6832.A0A553PB34"/>
<keyword evidence="1" id="KW-0479">Metal-binding</keyword>
<dbReference type="GO" id="GO:0000981">
    <property type="term" value="F:DNA-binding transcription factor activity, RNA polymerase II-specific"/>
    <property type="evidence" value="ECO:0007669"/>
    <property type="project" value="TreeGrafter"/>
</dbReference>
<dbReference type="InterPro" id="IPR013087">
    <property type="entry name" value="Znf_C2H2_type"/>
</dbReference>
<evidence type="ECO:0000256" key="2">
    <source>
        <dbReference type="ARBA" id="ARBA00022737"/>
    </source>
</evidence>
<name>A0A553PB34_TIGCA</name>
<reference evidence="8 9" key="1">
    <citation type="journal article" date="2018" name="Nat. Ecol. Evol.">
        <title>Genomic signatures of mitonuclear coevolution across populations of Tigriopus californicus.</title>
        <authorList>
            <person name="Barreto F.S."/>
            <person name="Watson E.T."/>
            <person name="Lima T.G."/>
            <person name="Willett C.S."/>
            <person name="Edmands S."/>
            <person name="Li W."/>
            <person name="Burton R.S."/>
        </authorList>
    </citation>
    <scope>NUCLEOTIDE SEQUENCE [LARGE SCALE GENOMIC DNA]</scope>
    <source>
        <strain evidence="8 9">San Diego</strain>
    </source>
</reference>
<feature type="region of interest" description="Disordered" evidence="6">
    <location>
        <begin position="1"/>
        <end position="89"/>
    </location>
</feature>
<dbReference type="Gene3D" id="3.30.160.60">
    <property type="entry name" value="Classic Zinc Finger"/>
    <property type="match status" value="1"/>
</dbReference>
<evidence type="ECO:0000313" key="8">
    <source>
        <dbReference type="EMBL" id="TRY74896.1"/>
    </source>
</evidence>
<accession>A0A553PB34</accession>
<dbReference type="GO" id="GO:0005634">
    <property type="term" value="C:nucleus"/>
    <property type="evidence" value="ECO:0007669"/>
    <property type="project" value="TreeGrafter"/>
</dbReference>
<dbReference type="PROSITE" id="PS50157">
    <property type="entry name" value="ZINC_FINGER_C2H2_2"/>
    <property type="match status" value="1"/>
</dbReference>
<keyword evidence="4" id="KW-0862">Zinc</keyword>
<organism evidence="8 9">
    <name type="scientific">Tigriopus californicus</name>
    <name type="common">Marine copepod</name>
    <dbReference type="NCBI Taxonomy" id="6832"/>
    <lineage>
        <taxon>Eukaryota</taxon>
        <taxon>Metazoa</taxon>
        <taxon>Ecdysozoa</taxon>
        <taxon>Arthropoda</taxon>
        <taxon>Crustacea</taxon>
        <taxon>Multicrustacea</taxon>
        <taxon>Hexanauplia</taxon>
        <taxon>Copepoda</taxon>
        <taxon>Harpacticoida</taxon>
        <taxon>Harpacticidae</taxon>
        <taxon>Tigriopus</taxon>
    </lineage>
</organism>
<dbReference type="GO" id="GO:0008270">
    <property type="term" value="F:zinc ion binding"/>
    <property type="evidence" value="ECO:0007669"/>
    <property type="project" value="UniProtKB-KW"/>
</dbReference>
<feature type="region of interest" description="Disordered" evidence="6">
    <location>
        <begin position="351"/>
        <end position="420"/>
    </location>
</feature>
<evidence type="ECO:0000256" key="1">
    <source>
        <dbReference type="ARBA" id="ARBA00022723"/>
    </source>
</evidence>
<keyword evidence="2" id="KW-0677">Repeat</keyword>
<sequence length="420" mass="47720">MTRRSRRTRQNDPQIKTEPGESEPPIQIDLTTSPTPSQPKPPSTRTKRRPAAHSPASPVPRKKSRAGGTITPVLPPSMPASPDTKSGPVEHLLDTFHMFRLAPRPRTQAFQAPNLAQGFKRHGLRIRLSEQCLTEELEAALRRKQRKDDERSRLAKRKPTENEIETFPPTPPTKLNRKSHYMKKAADTSKFSALNEHEFDVPTIKLEFPNFGRIIPPKTVDLSYKPKKRDVLEFAFPKSNGPGKNLFQCSRCDYTSSVSSNFNRHHFRLHTPLAKEIKCCDLSFKTRGEFIAHNRFAHPRPTLECSYPECRNRRFNQPALDAHMAQEHHHSRPLQCTDCRYTSDTRANLMRHRSMTHSRSKAGQAFDGALEPEVTLTTPNDNDHGEDAMTSPKIKSEPVDNESSEPDPGTVKIKDEPLDD</sequence>
<evidence type="ECO:0000259" key="7">
    <source>
        <dbReference type="PROSITE" id="PS50157"/>
    </source>
</evidence>
<evidence type="ECO:0000313" key="9">
    <source>
        <dbReference type="Proteomes" id="UP000318571"/>
    </source>
</evidence>
<dbReference type="GO" id="GO:0000977">
    <property type="term" value="F:RNA polymerase II transcription regulatory region sequence-specific DNA binding"/>
    <property type="evidence" value="ECO:0007669"/>
    <property type="project" value="TreeGrafter"/>
</dbReference>
<protein>
    <recommendedName>
        <fullName evidence="7">C2H2-type domain-containing protein</fullName>
    </recommendedName>
</protein>
<keyword evidence="3 5" id="KW-0863">Zinc-finger</keyword>
<comment type="caution">
    <text evidence="8">The sequence shown here is derived from an EMBL/GenBank/DDBJ whole genome shotgun (WGS) entry which is preliminary data.</text>
</comment>
<dbReference type="Proteomes" id="UP000318571">
    <property type="component" value="Chromosome 2"/>
</dbReference>
<proteinExistence type="predicted"/>
<feature type="region of interest" description="Disordered" evidence="6">
    <location>
        <begin position="142"/>
        <end position="178"/>
    </location>
</feature>
<keyword evidence="9" id="KW-1185">Reference proteome</keyword>
<feature type="domain" description="C2H2-type" evidence="7">
    <location>
        <begin position="334"/>
        <end position="362"/>
    </location>
</feature>